<name>A0A5B7DCW4_PORTR</name>
<dbReference type="Proteomes" id="UP000324222">
    <property type="component" value="Unassembled WGS sequence"/>
</dbReference>
<proteinExistence type="predicted"/>
<evidence type="ECO:0000313" key="1">
    <source>
        <dbReference type="EMBL" id="MPC18885.1"/>
    </source>
</evidence>
<organism evidence="1 2">
    <name type="scientific">Portunus trituberculatus</name>
    <name type="common">Swimming crab</name>
    <name type="synonym">Neptunus trituberculatus</name>
    <dbReference type="NCBI Taxonomy" id="210409"/>
    <lineage>
        <taxon>Eukaryota</taxon>
        <taxon>Metazoa</taxon>
        <taxon>Ecdysozoa</taxon>
        <taxon>Arthropoda</taxon>
        <taxon>Crustacea</taxon>
        <taxon>Multicrustacea</taxon>
        <taxon>Malacostraca</taxon>
        <taxon>Eumalacostraca</taxon>
        <taxon>Eucarida</taxon>
        <taxon>Decapoda</taxon>
        <taxon>Pleocyemata</taxon>
        <taxon>Brachyura</taxon>
        <taxon>Eubrachyura</taxon>
        <taxon>Portunoidea</taxon>
        <taxon>Portunidae</taxon>
        <taxon>Portuninae</taxon>
        <taxon>Portunus</taxon>
    </lineage>
</organism>
<dbReference type="EMBL" id="VSRR010000718">
    <property type="protein sequence ID" value="MPC18885.1"/>
    <property type="molecule type" value="Genomic_DNA"/>
</dbReference>
<comment type="caution">
    <text evidence="1">The sequence shown here is derived from an EMBL/GenBank/DDBJ whole genome shotgun (WGS) entry which is preliminary data.</text>
</comment>
<evidence type="ECO:0000313" key="2">
    <source>
        <dbReference type="Proteomes" id="UP000324222"/>
    </source>
</evidence>
<accession>A0A5B7DCW4</accession>
<keyword evidence="2" id="KW-1185">Reference proteome</keyword>
<reference evidence="1 2" key="1">
    <citation type="submission" date="2019-05" db="EMBL/GenBank/DDBJ databases">
        <title>Another draft genome of Portunus trituberculatus and its Hox gene families provides insights of decapod evolution.</title>
        <authorList>
            <person name="Jeong J.-H."/>
            <person name="Song I."/>
            <person name="Kim S."/>
            <person name="Choi T."/>
            <person name="Kim D."/>
            <person name="Ryu S."/>
            <person name="Kim W."/>
        </authorList>
    </citation>
    <scope>NUCLEOTIDE SEQUENCE [LARGE SCALE GENOMIC DNA]</scope>
    <source>
        <tissue evidence="1">Muscle</tissue>
    </source>
</reference>
<dbReference type="AlphaFoldDB" id="A0A5B7DCW4"/>
<protein>
    <submittedName>
        <fullName evidence="1">Uncharacterized protein</fullName>
    </submittedName>
</protein>
<gene>
    <name evidence="1" type="ORF">E2C01_011780</name>
</gene>
<sequence length="120" mass="12298">MCLPGSHGHAEVGEAPRVTPLGSRGVLCALPVGVYVGKISAVRWRRPGAPASALAVVGRAVSLEVSVQERVLLVHGEVRGGGQGRQLWGQGGVAGPLQPRVSEGAGPADGVTNARVWRIL</sequence>